<dbReference type="Proteomes" id="UP000092605">
    <property type="component" value="Unassembled WGS sequence"/>
</dbReference>
<evidence type="ECO:0000313" key="4">
    <source>
        <dbReference type="Proteomes" id="UP000092605"/>
    </source>
</evidence>
<dbReference type="SUPFAM" id="SSF54001">
    <property type="entry name" value="Cysteine proteinases"/>
    <property type="match status" value="1"/>
</dbReference>
<dbReference type="InterPro" id="IPR038765">
    <property type="entry name" value="Papain-like_cys_pep_sf"/>
</dbReference>
<dbReference type="PATRIC" id="fig|1121328.3.peg.1642"/>
<dbReference type="InterPro" id="IPR007253">
    <property type="entry name" value="Cell_wall-bd_2"/>
</dbReference>
<reference evidence="3 5" key="2">
    <citation type="submission" date="2016-11" db="EMBL/GenBank/DDBJ databases">
        <authorList>
            <person name="Varghese N."/>
            <person name="Submissions S."/>
        </authorList>
    </citation>
    <scope>NUCLEOTIDE SEQUENCE [LARGE SCALE GENOMIC DNA]</scope>
    <source>
        <strain evidence="3 5">DSM 7308</strain>
    </source>
</reference>
<dbReference type="Proteomes" id="UP000323392">
    <property type="component" value="Unassembled WGS sequence"/>
</dbReference>
<accession>A0A150FSI0</accession>
<dbReference type="SMART" id="SM00460">
    <property type="entry name" value="TGc"/>
    <property type="match status" value="1"/>
</dbReference>
<dbReference type="OrthoDB" id="1756190at2"/>
<protein>
    <submittedName>
        <fullName evidence="2">Transglutaminase domain-containing protein</fullName>
    </submittedName>
    <submittedName>
        <fullName evidence="3">Transglutaminase-like enzyme, putative cysteine protease</fullName>
    </submittedName>
</protein>
<evidence type="ECO:0000313" key="5">
    <source>
        <dbReference type="Proteomes" id="UP000323392"/>
    </source>
</evidence>
<evidence type="ECO:0000313" key="2">
    <source>
        <dbReference type="EMBL" id="KXZ40556.1"/>
    </source>
</evidence>
<dbReference type="Gene3D" id="3.10.620.30">
    <property type="match status" value="1"/>
</dbReference>
<dbReference type="Gene3D" id="3.40.50.12090">
    <property type="match status" value="1"/>
</dbReference>
<feature type="domain" description="Transglutaminase-like" evidence="1">
    <location>
        <begin position="239"/>
        <end position="308"/>
    </location>
</feature>
<dbReference type="RefSeq" id="WP_066071613.1">
    <property type="nucleotide sequence ID" value="NZ_FRBG01000004.1"/>
</dbReference>
<dbReference type="Pfam" id="PF01841">
    <property type="entry name" value="Transglut_core"/>
    <property type="match status" value="1"/>
</dbReference>
<dbReference type="EMBL" id="FRBG01000004">
    <property type="protein sequence ID" value="SHK70791.1"/>
    <property type="molecule type" value="Genomic_DNA"/>
</dbReference>
<sequence length="539" mass="60789" precursor="true">MKKITSLALVLALILSIFSINIYGYDKDIQIVVDNNSYNGVLQIKNTGYKSLDSLSFDIIPKTSSVLLKDSKEIVLRKNIRISNNSTKEDLTNLKVIIDIGESLSSLHIKEKQIICNYNYTMVLDENNDRLVEVIINKVPKMSSVVVSIDRIYEISNPVIDINKVKVNYSQQTLNSLSRYLREEPKIEVNNEQIKSKAIEITNGKNNIYEKAYAIFSWVNLNLNYDTNPQYANKGALSAFTYRKGVCEEFAKLMVAMLRSVNIPARSVIGYRHYVGDLHEIQDISSSYHEWVEFYVPEVGWVGADPTTFWYRNGKRVVPDYEFINFNGLSHIVTDYNDVNIIRFIPLQGSNAFKIVDDLDFDKAVIASGENFPDALSIASIAASKGWPILLTRKDSIPEKIKSILDENNLDKVYLIGGEGVISKKVENDIQNSHRIYGKDRFETNVQIASYFNDHINYEKVYIAIGQGQIGNEFADALAASALAAKSNSFVFLTSNTIRELTLNHIINNSNSSTNIIALGGEKVIPQSILDVILSKFRN</sequence>
<dbReference type="Pfam" id="PF04122">
    <property type="entry name" value="CW_binding_2"/>
    <property type="match status" value="2"/>
</dbReference>
<dbReference type="STRING" id="1121328.JWYL7_1631"/>
<evidence type="ECO:0000259" key="1">
    <source>
        <dbReference type="SMART" id="SM00460"/>
    </source>
</evidence>
<comment type="caution">
    <text evidence="2">The sequence shown here is derived from an EMBL/GenBank/DDBJ whole genome shotgun (WGS) entry which is preliminary data.</text>
</comment>
<dbReference type="PANTHER" id="PTHR33490:SF6">
    <property type="entry name" value="SLL1049 PROTEIN"/>
    <property type="match status" value="1"/>
</dbReference>
<organism evidence="2 4">
    <name type="scientific">Alkalithermobacter thermoalcaliphilus JW-YL-7 = DSM 7308</name>
    <dbReference type="NCBI Taxonomy" id="1121328"/>
    <lineage>
        <taxon>Bacteria</taxon>
        <taxon>Bacillati</taxon>
        <taxon>Bacillota</taxon>
        <taxon>Clostridia</taxon>
        <taxon>Peptostreptococcales</taxon>
        <taxon>Tepidibacteraceae</taxon>
        <taxon>Alkalithermobacter</taxon>
    </lineage>
</organism>
<name>A0A150FSI0_CLOPD</name>
<keyword evidence="5" id="KW-1185">Reference proteome</keyword>
<evidence type="ECO:0000313" key="3">
    <source>
        <dbReference type="EMBL" id="SHK70791.1"/>
    </source>
</evidence>
<dbReference type="EMBL" id="LSFY01000001">
    <property type="protein sequence ID" value="KXZ40556.1"/>
    <property type="molecule type" value="Genomic_DNA"/>
</dbReference>
<dbReference type="InterPro" id="IPR002931">
    <property type="entry name" value="Transglutaminase-like"/>
</dbReference>
<dbReference type="AlphaFoldDB" id="A0A150FSI0"/>
<dbReference type="PANTHER" id="PTHR33490">
    <property type="entry name" value="BLR5614 PROTEIN-RELATED"/>
    <property type="match status" value="1"/>
</dbReference>
<gene>
    <name evidence="2" type="ORF">JWYL7_1631</name>
    <name evidence="3" type="ORF">SAMN05661008_00746</name>
</gene>
<proteinExistence type="predicted"/>
<reference evidence="2 4" key="1">
    <citation type="submission" date="2016-02" db="EMBL/GenBank/DDBJ databases">
        <title>Draft genome sequence for Clostridium paradoxum JW-YL-7.</title>
        <authorList>
            <person name="Utturkar S.M."/>
            <person name="Lancaster A."/>
            <person name="Poole F.L."/>
            <person name="Adams M.W."/>
            <person name="Brown S.D."/>
        </authorList>
    </citation>
    <scope>NUCLEOTIDE SEQUENCE [LARGE SCALE GENOMIC DNA]</scope>
    <source>
        <strain evidence="2 4">JW-YL-7</strain>
    </source>
</reference>